<dbReference type="Pfam" id="PF02909">
    <property type="entry name" value="TetR_C_1"/>
    <property type="match status" value="1"/>
</dbReference>
<dbReference type="InterPro" id="IPR036271">
    <property type="entry name" value="Tet_transcr_reg_TetR-rel_C_sf"/>
</dbReference>
<gene>
    <name evidence="7" type="ORF">BJY20_000264</name>
</gene>
<keyword evidence="2" id="KW-0805">Transcription regulation</keyword>
<protein>
    <submittedName>
        <fullName evidence="7">AcrR family transcriptional regulator</fullName>
    </submittedName>
</protein>
<dbReference type="EMBL" id="JACCAE010000001">
    <property type="protein sequence ID" value="NYF96872.1"/>
    <property type="molecule type" value="Genomic_DNA"/>
</dbReference>
<dbReference type="GO" id="GO:0000976">
    <property type="term" value="F:transcription cis-regulatory region binding"/>
    <property type="evidence" value="ECO:0007669"/>
    <property type="project" value="TreeGrafter"/>
</dbReference>
<dbReference type="PRINTS" id="PR00455">
    <property type="entry name" value="HTHTETR"/>
</dbReference>
<dbReference type="InterPro" id="IPR009057">
    <property type="entry name" value="Homeodomain-like_sf"/>
</dbReference>
<reference evidence="7 8" key="1">
    <citation type="submission" date="2020-07" db="EMBL/GenBank/DDBJ databases">
        <title>Sequencing the genomes of 1000 actinobacteria strains.</title>
        <authorList>
            <person name="Klenk H.-P."/>
        </authorList>
    </citation>
    <scope>NUCLEOTIDE SEQUENCE [LARGE SCALE GENOMIC DNA]</scope>
    <source>
        <strain evidence="7 8">DSM 26154</strain>
    </source>
</reference>
<sequence>MARPTTAILSRERIRDAALRLIDDEGLAGFSMRGLARALGVQAPSLYSHYANRDEVLDAVANLLTRQVDTSGFADGRWRRGVETWARSYRASLAAHPNAVPLVASGAGRREDFLAMSEQVHAGLLSAGWPARHATEIAGAVKYLVVGAASTPFASGFADDARVYLERYPALAQAHRLPELAEEIDSESFELGLACLLDGLAARHAGVRHLE</sequence>
<keyword evidence="4" id="KW-0804">Transcription</keyword>
<evidence type="ECO:0000313" key="8">
    <source>
        <dbReference type="Proteomes" id="UP000554054"/>
    </source>
</evidence>
<dbReference type="PANTHER" id="PTHR30055:SF151">
    <property type="entry name" value="TRANSCRIPTIONAL REGULATORY PROTEIN"/>
    <property type="match status" value="1"/>
</dbReference>
<dbReference type="Proteomes" id="UP000554054">
    <property type="component" value="Unassembled WGS sequence"/>
</dbReference>
<evidence type="ECO:0000256" key="5">
    <source>
        <dbReference type="PROSITE-ProRule" id="PRU00335"/>
    </source>
</evidence>
<dbReference type="InterPro" id="IPR001647">
    <property type="entry name" value="HTH_TetR"/>
</dbReference>
<keyword evidence="1" id="KW-0678">Repressor</keyword>
<dbReference type="SUPFAM" id="SSF48498">
    <property type="entry name" value="Tetracyclin repressor-like, C-terminal domain"/>
    <property type="match status" value="1"/>
</dbReference>
<dbReference type="AlphaFoldDB" id="A0A852VIH6"/>
<feature type="DNA-binding region" description="H-T-H motif" evidence="5">
    <location>
        <begin position="31"/>
        <end position="50"/>
    </location>
</feature>
<name>A0A852VIH6_9MICO</name>
<comment type="caution">
    <text evidence="7">The sequence shown here is derived from an EMBL/GenBank/DDBJ whole genome shotgun (WGS) entry which is preliminary data.</text>
</comment>
<evidence type="ECO:0000259" key="6">
    <source>
        <dbReference type="PROSITE" id="PS50977"/>
    </source>
</evidence>
<dbReference type="RefSeq" id="WP_185989872.1">
    <property type="nucleotide sequence ID" value="NZ_JACCAE010000001.1"/>
</dbReference>
<evidence type="ECO:0000256" key="1">
    <source>
        <dbReference type="ARBA" id="ARBA00022491"/>
    </source>
</evidence>
<dbReference type="GO" id="GO:0045892">
    <property type="term" value="P:negative regulation of DNA-templated transcription"/>
    <property type="evidence" value="ECO:0007669"/>
    <property type="project" value="InterPro"/>
</dbReference>
<dbReference type="GO" id="GO:0003700">
    <property type="term" value="F:DNA-binding transcription factor activity"/>
    <property type="evidence" value="ECO:0007669"/>
    <property type="project" value="TreeGrafter"/>
</dbReference>
<evidence type="ECO:0000256" key="2">
    <source>
        <dbReference type="ARBA" id="ARBA00023015"/>
    </source>
</evidence>
<dbReference type="PANTHER" id="PTHR30055">
    <property type="entry name" value="HTH-TYPE TRANSCRIPTIONAL REGULATOR RUTR"/>
    <property type="match status" value="1"/>
</dbReference>
<dbReference type="PRINTS" id="PR00400">
    <property type="entry name" value="TETREPRESSOR"/>
</dbReference>
<dbReference type="SUPFAM" id="SSF46689">
    <property type="entry name" value="Homeodomain-like"/>
    <property type="match status" value="1"/>
</dbReference>
<feature type="domain" description="HTH tetR-type" evidence="6">
    <location>
        <begin position="8"/>
        <end position="68"/>
    </location>
</feature>
<evidence type="ECO:0000256" key="4">
    <source>
        <dbReference type="ARBA" id="ARBA00023163"/>
    </source>
</evidence>
<keyword evidence="8" id="KW-1185">Reference proteome</keyword>
<dbReference type="Pfam" id="PF00440">
    <property type="entry name" value="TetR_N"/>
    <property type="match status" value="1"/>
</dbReference>
<dbReference type="GO" id="GO:0046677">
    <property type="term" value="P:response to antibiotic"/>
    <property type="evidence" value="ECO:0007669"/>
    <property type="project" value="InterPro"/>
</dbReference>
<proteinExistence type="predicted"/>
<organism evidence="7 8">
    <name type="scientific">Janibacter cremeus</name>
    <dbReference type="NCBI Taxonomy" id="1285192"/>
    <lineage>
        <taxon>Bacteria</taxon>
        <taxon>Bacillati</taxon>
        <taxon>Actinomycetota</taxon>
        <taxon>Actinomycetes</taxon>
        <taxon>Micrococcales</taxon>
        <taxon>Intrasporangiaceae</taxon>
        <taxon>Janibacter</taxon>
    </lineage>
</organism>
<dbReference type="InterPro" id="IPR003012">
    <property type="entry name" value="Tet_transcr_reg_TetR"/>
</dbReference>
<evidence type="ECO:0000313" key="7">
    <source>
        <dbReference type="EMBL" id="NYF96872.1"/>
    </source>
</evidence>
<keyword evidence="3 5" id="KW-0238">DNA-binding</keyword>
<dbReference type="PROSITE" id="PS50977">
    <property type="entry name" value="HTH_TETR_2"/>
    <property type="match status" value="1"/>
</dbReference>
<dbReference type="InterPro" id="IPR004111">
    <property type="entry name" value="Repressor_TetR_C"/>
</dbReference>
<evidence type="ECO:0000256" key="3">
    <source>
        <dbReference type="ARBA" id="ARBA00023125"/>
    </source>
</evidence>
<dbReference type="Gene3D" id="1.10.357.10">
    <property type="entry name" value="Tetracycline Repressor, domain 2"/>
    <property type="match status" value="1"/>
</dbReference>
<accession>A0A852VIH6</accession>
<dbReference type="InterPro" id="IPR050109">
    <property type="entry name" value="HTH-type_TetR-like_transc_reg"/>
</dbReference>